<evidence type="ECO:0000259" key="1">
    <source>
        <dbReference type="PROSITE" id="PS51733"/>
    </source>
</evidence>
<proteinExistence type="predicted"/>
<dbReference type="PROSITE" id="PS51733">
    <property type="entry name" value="BPL_LPL_CATALYTIC"/>
    <property type="match status" value="1"/>
</dbReference>
<dbReference type="Pfam" id="PF21948">
    <property type="entry name" value="LplA-B_cat"/>
    <property type="match status" value="1"/>
</dbReference>
<dbReference type="AlphaFoldDB" id="A0A383AZL1"/>
<organism evidence="2">
    <name type="scientific">marine metagenome</name>
    <dbReference type="NCBI Taxonomy" id="408172"/>
    <lineage>
        <taxon>unclassified sequences</taxon>
        <taxon>metagenomes</taxon>
        <taxon>ecological metagenomes</taxon>
    </lineage>
</organism>
<feature type="non-terminal residue" evidence="2">
    <location>
        <position position="1"/>
    </location>
</feature>
<dbReference type="EMBL" id="UINC01196103">
    <property type="protein sequence ID" value="SVE12969.1"/>
    <property type="molecule type" value="Genomic_DNA"/>
</dbReference>
<reference evidence="2" key="1">
    <citation type="submission" date="2018-05" db="EMBL/GenBank/DDBJ databases">
        <authorList>
            <person name="Lanie J.A."/>
            <person name="Ng W.-L."/>
            <person name="Kazmierczak K.M."/>
            <person name="Andrzejewski T.M."/>
            <person name="Davidsen T.M."/>
            <person name="Wayne K.J."/>
            <person name="Tettelin H."/>
            <person name="Glass J.I."/>
            <person name="Rusch D."/>
            <person name="Podicherti R."/>
            <person name="Tsui H.-C.T."/>
            <person name="Winkler M.E."/>
        </authorList>
    </citation>
    <scope>NUCLEOTIDE SEQUENCE</scope>
</reference>
<dbReference type="Gene3D" id="3.30.930.10">
    <property type="entry name" value="Bira Bifunctional Protein, Domain 2"/>
    <property type="match status" value="1"/>
</dbReference>
<dbReference type="SUPFAM" id="SSF55681">
    <property type="entry name" value="Class II aaRS and biotin synthetases"/>
    <property type="match status" value="1"/>
</dbReference>
<accession>A0A383AZL1</accession>
<evidence type="ECO:0000313" key="2">
    <source>
        <dbReference type="EMBL" id="SVE12969.1"/>
    </source>
</evidence>
<dbReference type="PANTHER" id="PTHR10993:SF7">
    <property type="entry name" value="LIPOYLTRANSFERASE 2, MITOCHONDRIAL-RELATED"/>
    <property type="match status" value="1"/>
</dbReference>
<dbReference type="InterPro" id="IPR004143">
    <property type="entry name" value="BPL_LPL_catalytic"/>
</dbReference>
<feature type="domain" description="BPL/LPL catalytic" evidence="1">
    <location>
        <begin position="1"/>
        <end position="90"/>
    </location>
</feature>
<dbReference type="InterPro" id="IPR045864">
    <property type="entry name" value="aa-tRNA-synth_II/BPL/LPL"/>
</dbReference>
<dbReference type="PANTHER" id="PTHR10993">
    <property type="entry name" value="OCTANOYLTRANSFERASE"/>
    <property type="match status" value="1"/>
</dbReference>
<dbReference type="GO" id="GO:0009249">
    <property type="term" value="P:protein lipoylation"/>
    <property type="evidence" value="ECO:0007669"/>
    <property type="project" value="TreeGrafter"/>
</dbReference>
<name>A0A383AZL1_9ZZZZ</name>
<sequence>IDSSRKKGFTGVWCGNKKIASIGIGCKRWITIHGFSLNVNCNLNHFESIIPCGIKDCLMTKISDFNPHVRIIDVKDIVKNIIKEEFNFKFISE</sequence>
<gene>
    <name evidence="2" type="ORF">METZ01_LOCUS465823</name>
</gene>
<protein>
    <recommendedName>
        <fullName evidence="1">BPL/LPL catalytic domain-containing protein</fullName>
    </recommendedName>
</protein>